<dbReference type="AlphaFoldDB" id="D6SKL1"/>
<proteinExistence type="inferred from homology"/>
<protein>
    <submittedName>
        <fullName evidence="3">UspA domain protein</fullName>
    </submittedName>
</protein>
<dbReference type="CDD" id="cd00293">
    <property type="entry name" value="USP-like"/>
    <property type="match status" value="1"/>
</dbReference>
<dbReference type="InterPro" id="IPR014729">
    <property type="entry name" value="Rossmann-like_a/b/a_fold"/>
</dbReference>
<dbReference type="Pfam" id="PF00582">
    <property type="entry name" value="Usp"/>
    <property type="match status" value="1"/>
</dbReference>
<comment type="similarity">
    <text evidence="1">Belongs to the universal stress protein A family.</text>
</comment>
<dbReference type="Gene3D" id="3.40.50.620">
    <property type="entry name" value="HUPs"/>
    <property type="match status" value="1"/>
</dbReference>
<dbReference type="SUPFAM" id="SSF52402">
    <property type="entry name" value="Adenine nucleotide alpha hydrolases-like"/>
    <property type="match status" value="1"/>
</dbReference>
<name>D6SKL1_9BACT</name>
<dbReference type="PANTHER" id="PTHR46268:SF6">
    <property type="entry name" value="UNIVERSAL STRESS PROTEIN UP12"/>
    <property type="match status" value="1"/>
</dbReference>
<comment type="caution">
    <text evidence="3">The sequence shown here is derived from an EMBL/GenBank/DDBJ whole genome shotgun (WGS) entry which is preliminary data.</text>
</comment>
<dbReference type="InterPro" id="IPR006016">
    <property type="entry name" value="UspA"/>
</dbReference>
<evidence type="ECO:0000313" key="3">
    <source>
        <dbReference type="EMBL" id="EFI35222.1"/>
    </source>
</evidence>
<organism evidence="3 4">
    <name type="scientific">Desulfonatronospira thiodismutans ASO3-1</name>
    <dbReference type="NCBI Taxonomy" id="555779"/>
    <lineage>
        <taxon>Bacteria</taxon>
        <taxon>Pseudomonadati</taxon>
        <taxon>Thermodesulfobacteriota</taxon>
        <taxon>Desulfovibrionia</taxon>
        <taxon>Desulfovibrionales</taxon>
        <taxon>Desulfonatronovibrionaceae</taxon>
        <taxon>Desulfonatronospira</taxon>
    </lineage>
</organism>
<evidence type="ECO:0000259" key="2">
    <source>
        <dbReference type="Pfam" id="PF00582"/>
    </source>
</evidence>
<dbReference type="Proteomes" id="UP000005496">
    <property type="component" value="Unassembled WGS sequence"/>
</dbReference>
<dbReference type="eggNOG" id="COG0589">
    <property type="taxonomic scope" value="Bacteria"/>
</dbReference>
<dbReference type="PANTHER" id="PTHR46268">
    <property type="entry name" value="STRESS RESPONSE PROTEIN NHAX"/>
    <property type="match status" value="1"/>
</dbReference>
<dbReference type="RefSeq" id="WP_008868356.1">
    <property type="nucleotide sequence ID" value="NZ_ACJN02000001.1"/>
</dbReference>
<gene>
    <name evidence="3" type="ORF">Dthio_PD2631</name>
</gene>
<dbReference type="OrthoDB" id="9788959at2"/>
<keyword evidence="4" id="KW-1185">Reference proteome</keyword>
<reference evidence="3" key="1">
    <citation type="submission" date="2010-05" db="EMBL/GenBank/DDBJ databases">
        <title>The draft genome of Desulfonatronospira thiodismutans ASO3-1.</title>
        <authorList>
            <consortium name="US DOE Joint Genome Institute (JGI-PGF)"/>
            <person name="Lucas S."/>
            <person name="Copeland A."/>
            <person name="Lapidus A."/>
            <person name="Cheng J.-F."/>
            <person name="Bruce D."/>
            <person name="Goodwin L."/>
            <person name="Pitluck S."/>
            <person name="Chertkov O."/>
            <person name="Brettin T."/>
            <person name="Detter J.C."/>
            <person name="Han C."/>
            <person name="Land M.L."/>
            <person name="Hauser L."/>
            <person name="Kyrpides N."/>
            <person name="Mikhailova N."/>
            <person name="Muyzer G."/>
            <person name="Woyke T."/>
        </authorList>
    </citation>
    <scope>NUCLEOTIDE SEQUENCE [LARGE SCALE GENOMIC DNA]</scope>
    <source>
        <strain evidence="3">ASO3-1</strain>
    </source>
</reference>
<evidence type="ECO:0000256" key="1">
    <source>
        <dbReference type="ARBA" id="ARBA00008791"/>
    </source>
</evidence>
<sequence>MKLLVPHDGSEFANKTLDKAIEMAKKHGEATISSVVVVPDLCMSFVGMDECNLLENTLQKEGESIKKAVEAMLSEKGLKGEVVIKAGAPEHVILETADQQNVDYIVMGASGKHGAASRGALGGVTCKVINLGKHNVIVIKK</sequence>
<accession>D6SKL1</accession>
<dbReference type="EMBL" id="ACJN02000001">
    <property type="protein sequence ID" value="EFI35222.1"/>
    <property type="molecule type" value="Genomic_DNA"/>
</dbReference>
<evidence type="ECO:0000313" key="4">
    <source>
        <dbReference type="Proteomes" id="UP000005496"/>
    </source>
</evidence>
<feature type="domain" description="UspA" evidence="2">
    <location>
        <begin position="2"/>
        <end position="140"/>
    </location>
</feature>